<protein>
    <recommendedName>
        <fullName evidence="3">Renal dipeptidase</fullName>
    </recommendedName>
</protein>
<name>A0ABM8YCF8_9BACI</name>
<sequence length="395" mass="47012">MSNDFSIDVEFMSKELKFLLEVLKLKDDDAMPVNSNKWFIDIDWNKFLELVMHHRVYSFIYSKVKKIDEKLIPSHVVQTLYRLFKKNTFQMLHLSAEMEQVSKLFTENEIRTLFLKGPVLAYDLYGDISLRTSCDLDILIPIHKLEEAESLLLEQGYVKDDYIQTILNDWKWRHHHITFFHPQKKIKLEIHWRLNPGPGKEPSFEKLWEQKRKSPLTSYPVYLLGSEDLFLFLVSHGARHGWSRLRWLVDINQMVKQGLDWKEVKKLFEKYQCGHVGGQALILSAELLNATIPEEMKVLTEQRRSRQLAQDALFYIKQMINLHTDPVPDEVAAYHSRHLFSLMSNRQKFLFIMSYLYPYPIDAKTLPLPKPLHFLYFPLRPFLCFWRKTRKHALT</sequence>
<keyword evidence="2" id="KW-1185">Reference proteome</keyword>
<dbReference type="InterPro" id="IPR039498">
    <property type="entry name" value="NTP_transf_5"/>
</dbReference>
<reference evidence="1 2" key="1">
    <citation type="submission" date="2021-10" db="EMBL/GenBank/DDBJ databases">
        <authorList>
            <person name="Criscuolo A."/>
        </authorList>
    </citation>
    <scope>NUCLEOTIDE SEQUENCE [LARGE SCALE GENOMIC DNA]</scope>
    <source>
        <strain evidence="2">CIP 111899</strain>
    </source>
</reference>
<dbReference type="RefSeq" id="WP_230575525.1">
    <property type="nucleotide sequence ID" value="NZ_CAKJTI010000013.1"/>
</dbReference>
<dbReference type="EMBL" id="CAKJTI010000013">
    <property type="protein sequence ID" value="CAG9613450.1"/>
    <property type="molecule type" value="Genomic_DNA"/>
</dbReference>
<gene>
    <name evidence="1" type="ORF">BACCIP111899_02665</name>
</gene>
<evidence type="ECO:0008006" key="3">
    <source>
        <dbReference type="Google" id="ProtNLM"/>
    </source>
</evidence>
<accession>A0ABM8YCF8</accession>
<organism evidence="1 2">
    <name type="scientific">Bacillus rhizoplanae</name>
    <dbReference type="NCBI Taxonomy" id="2880966"/>
    <lineage>
        <taxon>Bacteria</taxon>
        <taxon>Bacillati</taxon>
        <taxon>Bacillota</taxon>
        <taxon>Bacilli</taxon>
        <taxon>Bacillales</taxon>
        <taxon>Bacillaceae</taxon>
        <taxon>Bacillus</taxon>
    </lineage>
</organism>
<dbReference type="Pfam" id="PF14907">
    <property type="entry name" value="NTP_transf_5"/>
    <property type="match status" value="1"/>
</dbReference>
<proteinExistence type="predicted"/>
<comment type="caution">
    <text evidence="1">The sequence shown here is derived from an EMBL/GenBank/DDBJ whole genome shotgun (WGS) entry which is preliminary data.</text>
</comment>
<evidence type="ECO:0000313" key="2">
    <source>
        <dbReference type="Proteomes" id="UP000789423"/>
    </source>
</evidence>
<dbReference type="Proteomes" id="UP000789423">
    <property type="component" value="Unassembled WGS sequence"/>
</dbReference>
<evidence type="ECO:0000313" key="1">
    <source>
        <dbReference type="EMBL" id="CAG9613450.1"/>
    </source>
</evidence>